<evidence type="ECO:0000256" key="1">
    <source>
        <dbReference type="SAM" id="SignalP"/>
    </source>
</evidence>
<accession>A0A6M4A6K6</accession>
<keyword evidence="1" id="KW-0732">Signal</keyword>
<evidence type="ECO:0000313" key="2">
    <source>
        <dbReference type="EMBL" id="QJQ06568.1"/>
    </source>
</evidence>
<gene>
    <name evidence="2" type="ORF">EJG51_012770</name>
</gene>
<evidence type="ECO:0008006" key="4">
    <source>
        <dbReference type="Google" id="ProtNLM"/>
    </source>
</evidence>
<feature type="signal peptide" evidence="1">
    <location>
        <begin position="1"/>
        <end position="26"/>
    </location>
</feature>
<name>A0A6M4A6K6_9BURK</name>
<keyword evidence="3" id="KW-1185">Reference proteome</keyword>
<feature type="chain" id="PRO_5026827455" description="Metallophosphoesterase" evidence="1">
    <location>
        <begin position="27"/>
        <end position="286"/>
    </location>
</feature>
<protein>
    <recommendedName>
        <fullName evidence="4">Metallophosphoesterase</fullName>
    </recommendedName>
</protein>
<reference evidence="2 3" key="1">
    <citation type="journal article" date="2019" name="Int. J. Syst. Evol. Microbiol.">
        <title>Undibacterium piscinae sp. nov., isolated from Korean shiner intestine.</title>
        <authorList>
            <person name="Lee S.Y."/>
            <person name="Kang W."/>
            <person name="Kim P.S."/>
            <person name="Kim H.S."/>
            <person name="Sung H."/>
            <person name="Shin N.R."/>
            <person name="Whon T.W."/>
            <person name="Yun J.H."/>
            <person name="Lee J.Y."/>
            <person name="Lee J.Y."/>
            <person name="Jung M.J."/>
            <person name="Jeong Y.S."/>
            <person name="Tak E.J."/>
            <person name="Han J.E."/>
            <person name="Hyun D.W."/>
            <person name="Kang M.S."/>
            <person name="Lee K.E."/>
            <person name="Lee B.H."/>
            <person name="Bae J.W."/>
        </authorList>
    </citation>
    <scope>NUCLEOTIDE SEQUENCE [LARGE SCALE GENOMIC DNA]</scope>
    <source>
        <strain evidence="2 3">S11R28</strain>
    </source>
</reference>
<dbReference type="KEGG" id="upi:EJG51_012770"/>
<proteinExistence type="predicted"/>
<dbReference type="InterPro" id="IPR029052">
    <property type="entry name" value="Metallo-depent_PP-like"/>
</dbReference>
<organism evidence="2 3">
    <name type="scientific">Undibacterium piscinae</name>
    <dbReference type="NCBI Taxonomy" id="2495591"/>
    <lineage>
        <taxon>Bacteria</taxon>
        <taxon>Pseudomonadati</taxon>
        <taxon>Pseudomonadota</taxon>
        <taxon>Betaproteobacteria</taxon>
        <taxon>Burkholderiales</taxon>
        <taxon>Oxalobacteraceae</taxon>
        <taxon>Undibacterium</taxon>
    </lineage>
</organism>
<dbReference type="AlphaFoldDB" id="A0A6M4A6K6"/>
<sequence length="286" mass="29952">MAVSLKKPRLAAVSRIALLLSLTGCASVVQNTPSTVLVAPLAGDATILATWVVLGEQGQAQARAITTATSCPELSQDGVTSRMQLRAAPASIAQRKTVSSAADSKASLFEVSSCEADLHAGVKTASIAGQLLPLPKATLQKIIVIGDTGCRLQKGSNYFQECNDAAKWAFAQVAKTAASFQPDLVIHVGDYHYRENACSLGNPSCAGSPWGYGWDKAGGADFVAPAAPLLAVAPWVMVRATSEIVHTAPVKAGGVLWTLDHCKRDVIAIAKPTIFKAITARPMQYL</sequence>
<dbReference type="EMBL" id="CP051152">
    <property type="protein sequence ID" value="QJQ06568.1"/>
    <property type="molecule type" value="Genomic_DNA"/>
</dbReference>
<dbReference type="Proteomes" id="UP000274350">
    <property type="component" value="Chromosome"/>
</dbReference>
<evidence type="ECO:0000313" key="3">
    <source>
        <dbReference type="Proteomes" id="UP000274350"/>
    </source>
</evidence>
<dbReference type="SUPFAM" id="SSF56300">
    <property type="entry name" value="Metallo-dependent phosphatases"/>
    <property type="match status" value="1"/>
</dbReference>